<comment type="caution">
    <text evidence="1">The sequence shown here is derived from an EMBL/GenBank/DDBJ whole genome shotgun (WGS) entry which is preliminary data.</text>
</comment>
<proteinExistence type="predicted"/>
<accession>A0A6G0PDZ3</accession>
<evidence type="ECO:0000313" key="1">
    <source>
        <dbReference type="EMBL" id="KAE9243700.1"/>
    </source>
</evidence>
<organism evidence="1 3">
    <name type="scientific">Phytophthora fragariae</name>
    <dbReference type="NCBI Taxonomy" id="53985"/>
    <lineage>
        <taxon>Eukaryota</taxon>
        <taxon>Sar</taxon>
        <taxon>Stramenopiles</taxon>
        <taxon>Oomycota</taxon>
        <taxon>Peronosporomycetes</taxon>
        <taxon>Peronosporales</taxon>
        <taxon>Peronosporaceae</taxon>
        <taxon>Phytophthora</taxon>
    </lineage>
</organism>
<evidence type="ECO:0000313" key="2">
    <source>
        <dbReference type="EMBL" id="KAE9269374.1"/>
    </source>
</evidence>
<dbReference type="EMBL" id="QXFY01006240">
    <property type="protein sequence ID" value="KAE9269374.1"/>
    <property type="molecule type" value="Genomic_DNA"/>
</dbReference>
<protein>
    <submittedName>
        <fullName evidence="1">Uncharacterized protein</fullName>
    </submittedName>
</protein>
<dbReference type="Proteomes" id="UP000476176">
    <property type="component" value="Unassembled WGS sequence"/>
</dbReference>
<name>A0A6G0PDZ3_9STRA</name>
<sequence length="32" mass="3539">SLFVQQPQVPLKSRHSDALLLVHPISASRNLS</sequence>
<evidence type="ECO:0000313" key="3">
    <source>
        <dbReference type="Proteomes" id="UP000476176"/>
    </source>
</evidence>
<dbReference type="AlphaFoldDB" id="A0A6G0PDZ3"/>
<feature type="non-terminal residue" evidence="1">
    <location>
        <position position="1"/>
    </location>
</feature>
<reference evidence="3 4" key="1">
    <citation type="submission" date="2018-09" db="EMBL/GenBank/DDBJ databases">
        <title>Genomic investigation of the strawberry pathogen Phytophthora fragariae indicates pathogenicity is determined by transcriptional variation in three key races.</title>
        <authorList>
            <person name="Adams T.M."/>
            <person name="Armitage A.D."/>
            <person name="Sobczyk M.K."/>
            <person name="Bates H.J."/>
            <person name="Dunwell J.M."/>
            <person name="Nellist C.F."/>
            <person name="Harrison R.J."/>
        </authorList>
    </citation>
    <scope>NUCLEOTIDE SEQUENCE [LARGE SCALE GENOMIC DNA]</scope>
    <source>
        <strain evidence="1 3">BC-23</strain>
        <strain evidence="2 4">NOV-77</strain>
    </source>
</reference>
<evidence type="ECO:0000313" key="4">
    <source>
        <dbReference type="Proteomes" id="UP000486351"/>
    </source>
</evidence>
<dbReference type="EMBL" id="QXGC01000236">
    <property type="protein sequence ID" value="KAE9243700.1"/>
    <property type="molecule type" value="Genomic_DNA"/>
</dbReference>
<gene>
    <name evidence="1" type="ORF">PF004_g6011</name>
    <name evidence="2" type="ORF">PF008_g30876</name>
</gene>
<dbReference type="Proteomes" id="UP000486351">
    <property type="component" value="Unassembled WGS sequence"/>
</dbReference>